<feature type="compositionally biased region" description="Polar residues" evidence="1">
    <location>
        <begin position="843"/>
        <end position="852"/>
    </location>
</feature>
<evidence type="ECO:0000313" key="4">
    <source>
        <dbReference type="Proteomes" id="UP001165444"/>
    </source>
</evidence>
<feature type="compositionally biased region" description="Acidic residues" evidence="1">
    <location>
        <begin position="664"/>
        <end position="690"/>
    </location>
</feature>
<accession>A0ABT0BWP7</accession>
<dbReference type="Gene3D" id="2.60.40.4070">
    <property type="match status" value="1"/>
</dbReference>
<dbReference type="Proteomes" id="UP001165444">
    <property type="component" value="Unassembled WGS sequence"/>
</dbReference>
<feature type="domain" description="LTD" evidence="2">
    <location>
        <begin position="347"/>
        <end position="459"/>
    </location>
</feature>
<protein>
    <submittedName>
        <fullName evidence="3">Lamin tail domain-containing protein</fullName>
    </submittedName>
</protein>
<feature type="compositionally biased region" description="Acidic residues" evidence="1">
    <location>
        <begin position="493"/>
        <end position="518"/>
    </location>
</feature>
<dbReference type="PANTHER" id="PTHR37397">
    <property type="entry name" value="SI:CH211-183D21.1"/>
    <property type="match status" value="1"/>
</dbReference>
<feature type="domain" description="LTD" evidence="2">
    <location>
        <begin position="689"/>
        <end position="817"/>
    </location>
</feature>
<evidence type="ECO:0000256" key="1">
    <source>
        <dbReference type="SAM" id="MobiDB-lite"/>
    </source>
</evidence>
<dbReference type="PROSITE" id="PS51841">
    <property type="entry name" value="LTD"/>
    <property type="match status" value="3"/>
</dbReference>
<feature type="domain" description="LTD" evidence="2">
    <location>
        <begin position="514"/>
        <end position="634"/>
    </location>
</feature>
<feature type="region of interest" description="Disordered" evidence="1">
    <location>
        <begin position="323"/>
        <end position="346"/>
    </location>
</feature>
<organism evidence="3 4">
    <name type="scientific">Parabacteroides faecalis</name>
    <dbReference type="NCBI Taxonomy" id="2924040"/>
    <lineage>
        <taxon>Bacteria</taxon>
        <taxon>Pseudomonadati</taxon>
        <taxon>Bacteroidota</taxon>
        <taxon>Bacteroidia</taxon>
        <taxon>Bacteroidales</taxon>
        <taxon>Tannerellaceae</taxon>
        <taxon>Parabacteroides</taxon>
    </lineage>
</organism>
<comment type="caution">
    <text evidence="3">The sequence shown here is derived from an EMBL/GenBank/DDBJ whole genome shotgun (WGS) entry which is preliminary data.</text>
</comment>
<feature type="compositionally biased region" description="Acidic residues" evidence="1">
    <location>
        <begin position="871"/>
        <end position="880"/>
    </location>
</feature>
<feature type="region of interest" description="Disordered" evidence="1">
    <location>
        <begin position="647"/>
        <end position="697"/>
    </location>
</feature>
<proteinExistence type="predicted"/>
<dbReference type="PANTHER" id="PTHR37397:SF1">
    <property type="entry name" value="LTD DOMAIN-CONTAINING PROTEIN"/>
    <property type="match status" value="1"/>
</dbReference>
<dbReference type="EMBL" id="JAKZMM010000001">
    <property type="protein sequence ID" value="MCJ2379142.1"/>
    <property type="molecule type" value="Genomic_DNA"/>
</dbReference>
<feature type="region of interest" description="Disordered" evidence="1">
    <location>
        <begin position="828"/>
        <end position="882"/>
    </location>
</feature>
<dbReference type="Gene3D" id="2.60.40.1260">
    <property type="entry name" value="Lamin Tail domain"/>
    <property type="match status" value="2"/>
</dbReference>
<dbReference type="InterPro" id="IPR036415">
    <property type="entry name" value="Lamin_tail_dom_sf"/>
</dbReference>
<feature type="compositionally biased region" description="Basic and acidic residues" evidence="1">
    <location>
        <begin position="830"/>
        <end position="842"/>
    </location>
</feature>
<dbReference type="RefSeq" id="WP_243322958.1">
    <property type="nucleotide sequence ID" value="NZ_JAKZMM010000001.1"/>
</dbReference>
<gene>
    <name evidence="3" type="ORF">MUN53_00640</name>
</gene>
<dbReference type="SUPFAM" id="SSF74853">
    <property type="entry name" value="Lamin A/C globular tail domain"/>
    <property type="match status" value="3"/>
</dbReference>
<sequence length="969" mass="109483">MKQILLFFLVNLPLLVFSQFLETFDGPDITSRNTWQGDLSDFIINENGWLELVGDSEKSSSQLQVSLAFSDTMVWQFDVKMDFIPSNYNHIRFNLLTDRLSIVGIDETYYVQIGSNDKTISLRRLRETESSSKRYIEQELDILKTENVKLRIKVTLENSKKWTLYVQEEGKSFFSTIGTFEQELQSRQLKYIKSGFDFHYSSKKRGHYIDNIEISSQIIPTAEPETPIESEVQFIDIEALTYASAKLYFSAPINIENATFYAEGEGFEGKEMIDRKKLYNENSVIIDFPQELSFNTPYTFYWEGIVDELGLPIKDGNVSVKLVNDESEEEEEETPETPEDQPEDPIETYPEKAIRINEVMADPDTCGWPEYVELYNTQDKTISLDGWIFDYGNGYRRKGLDGFSIPANGYVILFHAKHTDIFPENIAIPIETFPQLFNNGKTLALYAGEECIDSYSYLQAKPACSWEYDEDGWHLSTDPRGGTPGESNSEPTTTEEEPEEEPEEPETPVVPEEPEQPEESYPKGSVIIHEVMADPKGLTALPETEYIELYNKVDQSIDLSNWILNYGTTPIALTDVVIPAHGWAVLYRSGRGIEVGNGQACPLDKFPSALANTGKELSLYDANGQLMDQYTYPKAKPACSWEFDEEGWHLSSDPRGGTPGEANSEAEENEEEPDETPDEPEEETNPEPEIPEAQQPQPGDIIINELLPEPFVDGSEYIELYNRSEQELSLKDVCISTRKSDGSLNTRYPLEAYPQTLQAGDYLLLTKSIEGVENFYSLPASLNWLECKLPVLSNTGSTVVLYREEGEIIIDEVSYSPKWHAPTVKNKKGVALERKDPDKDSQNADNWTSAASSAGFGTPGLENSQYLNGETESDSEEIDDPIYQPTGTFQIPYRLNQSGYMARGWIFDLSGRKVALIADNTSLGTQGYLEWNGKGRDGSPVNTGIYIIYLELWHPGGNVIRKKQVLLIP</sequence>
<dbReference type="Pfam" id="PF00932">
    <property type="entry name" value="LTD"/>
    <property type="match status" value="3"/>
</dbReference>
<feature type="compositionally biased region" description="Acidic residues" evidence="1">
    <location>
        <begin position="325"/>
        <end position="346"/>
    </location>
</feature>
<name>A0ABT0BWP7_9BACT</name>
<evidence type="ECO:0000259" key="2">
    <source>
        <dbReference type="PROSITE" id="PS51841"/>
    </source>
</evidence>
<reference evidence="3 4" key="1">
    <citation type="submission" date="2022-03" db="EMBL/GenBank/DDBJ databases">
        <title>Parabacteroides sp. nov. isolated from swine feces.</title>
        <authorList>
            <person name="Bak J.E."/>
        </authorList>
    </citation>
    <scope>NUCLEOTIDE SEQUENCE [LARGE SCALE GENOMIC DNA]</scope>
    <source>
        <strain evidence="3 4">AGMB00274</strain>
    </source>
</reference>
<dbReference type="InterPro" id="IPR001322">
    <property type="entry name" value="Lamin_tail_dom"/>
</dbReference>
<feature type="region of interest" description="Disordered" evidence="1">
    <location>
        <begin position="475"/>
        <end position="521"/>
    </location>
</feature>
<evidence type="ECO:0000313" key="3">
    <source>
        <dbReference type="EMBL" id="MCJ2379142.1"/>
    </source>
</evidence>
<keyword evidence="4" id="KW-1185">Reference proteome</keyword>
<feature type="compositionally biased region" description="Polar residues" evidence="1">
    <location>
        <begin position="861"/>
        <end position="870"/>
    </location>
</feature>